<evidence type="ECO:0000256" key="4">
    <source>
        <dbReference type="ARBA" id="ARBA00011233"/>
    </source>
</evidence>
<dbReference type="Pfam" id="PF00059">
    <property type="entry name" value="Lectin_C"/>
    <property type="match status" value="1"/>
</dbReference>
<evidence type="ECO:0000256" key="5">
    <source>
        <dbReference type="ARBA" id="ARBA00022525"/>
    </source>
</evidence>
<dbReference type="InterPro" id="IPR016187">
    <property type="entry name" value="CTDL_fold"/>
</dbReference>
<dbReference type="SMART" id="SM00607">
    <property type="entry name" value="FTP"/>
    <property type="match status" value="2"/>
</dbReference>
<feature type="domain" description="C-type lectin" evidence="10">
    <location>
        <begin position="417"/>
        <end position="536"/>
    </location>
</feature>
<dbReference type="Gene3D" id="3.10.100.10">
    <property type="entry name" value="Mannose-Binding Protein A, subunit A"/>
    <property type="match status" value="1"/>
</dbReference>
<comment type="function">
    <text evidence="1">Acts as a defensive agent. Recognizes blood group fucosylated oligosaccharides including A, B, H and Lewis B-type antigens. Does not recognize Lewis A antigen and has low affinity for monovalent haptens.</text>
</comment>
<evidence type="ECO:0000256" key="8">
    <source>
        <dbReference type="ARBA" id="ARBA00022837"/>
    </source>
</evidence>
<name>A0A9Y4NS98_9TELE</name>
<dbReference type="GO" id="GO:0001868">
    <property type="term" value="P:regulation of complement activation, lectin pathway"/>
    <property type="evidence" value="ECO:0007669"/>
    <property type="project" value="UniProtKB-ARBA"/>
</dbReference>
<evidence type="ECO:0000256" key="3">
    <source>
        <dbReference type="ARBA" id="ARBA00010147"/>
    </source>
</evidence>
<dbReference type="InterPro" id="IPR018378">
    <property type="entry name" value="C-type_lectin_CS"/>
</dbReference>
<accession>A0A9Y4NS98</accession>
<evidence type="ECO:0000256" key="2">
    <source>
        <dbReference type="ARBA" id="ARBA00004613"/>
    </source>
</evidence>
<keyword evidence="8" id="KW-0106">Calcium</keyword>
<keyword evidence="7" id="KW-0430">Lectin</keyword>
<dbReference type="AlphaFoldDB" id="A0A9Y4NS98"/>
<dbReference type="GO" id="GO:0042806">
    <property type="term" value="F:fucose binding"/>
    <property type="evidence" value="ECO:0007669"/>
    <property type="project" value="UniProtKB-ARBA"/>
</dbReference>
<dbReference type="InterPro" id="IPR016186">
    <property type="entry name" value="C-type_lectin-like/link_sf"/>
</dbReference>
<comment type="subunit">
    <text evidence="4">Homotrimer.</text>
</comment>
<evidence type="ECO:0000256" key="6">
    <source>
        <dbReference type="ARBA" id="ARBA00022723"/>
    </source>
</evidence>
<evidence type="ECO:0000256" key="9">
    <source>
        <dbReference type="ARBA" id="ARBA00023157"/>
    </source>
</evidence>
<dbReference type="SUPFAM" id="SSF49785">
    <property type="entry name" value="Galactose-binding domain-like"/>
    <property type="match status" value="2"/>
</dbReference>
<proteinExistence type="inferred from homology"/>
<organism evidence="11 12">
    <name type="scientific">Stegastes partitus</name>
    <name type="common">bicolor damselfish</name>
    <dbReference type="NCBI Taxonomy" id="144197"/>
    <lineage>
        <taxon>Eukaryota</taxon>
        <taxon>Metazoa</taxon>
        <taxon>Chordata</taxon>
        <taxon>Craniata</taxon>
        <taxon>Vertebrata</taxon>
        <taxon>Euteleostomi</taxon>
        <taxon>Actinopterygii</taxon>
        <taxon>Neopterygii</taxon>
        <taxon>Teleostei</taxon>
        <taxon>Neoteleostei</taxon>
        <taxon>Acanthomorphata</taxon>
        <taxon>Ovalentaria</taxon>
        <taxon>Pomacentridae</taxon>
        <taxon>Stegastes</taxon>
    </lineage>
</organism>
<dbReference type="SMART" id="SM00034">
    <property type="entry name" value="CLECT"/>
    <property type="match status" value="1"/>
</dbReference>
<dbReference type="InterPro" id="IPR001304">
    <property type="entry name" value="C-type_lectin-like"/>
</dbReference>
<dbReference type="InterPro" id="IPR006585">
    <property type="entry name" value="FTP1"/>
</dbReference>
<dbReference type="RefSeq" id="XP_008302209.1">
    <property type="nucleotide sequence ID" value="XM_008303987.1"/>
</dbReference>
<dbReference type="Proteomes" id="UP000694891">
    <property type="component" value="Unplaced"/>
</dbReference>
<comment type="subcellular location">
    <subcellularLocation>
        <location evidence="2">Secreted</location>
    </subcellularLocation>
</comment>
<keyword evidence="11" id="KW-1185">Reference proteome</keyword>
<dbReference type="InterPro" id="IPR008979">
    <property type="entry name" value="Galactose-bd-like_sf"/>
</dbReference>
<dbReference type="InterPro" id="IPR051941">
    <property type="entry name" value="BG_Antigen-Binding_Lectin"/>
</dbReference>
<evidence type="ECO:0000256" key="7">
    <source>
        <dbReference type="ARBA" id="ARBA00022734"/>
    </source>
</evidence>
<evidence type="ECO:0000313" key="12">
    <source>
        <dbReference type="RefSeq" id="XP_008302209.1"/>
    </source>
</evidence>
<gene>
    <name evidence="12" type="primary">LOC103373975</name>
</gene>
<sequence length="557" mass="61342">MLASPRISICLRFRHEGESVTFSITWRCIVQPSSLQKAVIWVLLPTQLMGTEMQDFKVGPARKQRKNLIRGGGPAEGRYVTVLLRGSKKVLTLCEVEVFVANYARPLPNVALQGEAAQSSTLSFAAASKAIDGRRNSFYSHGSCSHTAVGETNPWWRLDLRQTFVIISIKVTNRGDCCAERLDGAEILVGDSLQNNGNDNPRCATISHIAAGKTSTYQCDGGSMVGRFVNVMIPGKSKTLTLCEVEVYAVPAVEPLPNVALNKPAAQSTVSSDGLPSHAVSGCSSGVYGNLCCTHTVLQRDPWWRVDLLAVHKVSAVTIFNRVDCCAERLLGAQILIGNSLENNGMKNPRCGAIFSLDNRRTFTFQCNLMEGRYVTVAIPGDNVLTLCEVEVYAFPAMPEAETPTPPPPPPTMSSPLGGRNMMVVGKRLCWSDALFYCRRYHWDLLSLHSQEEQSEVEKLLARVSFPLTGSVWLGLHRYIMGKNWYWMSGSSMDFTKWPPDFVPQHSSNSCGGLDSTQSFLWKDLPCQELLNFICQSGAEDGAERVYYYSSKQATSP</sequence>
<keyword evidence="6" id="KW-0479">Metal-binding</keyword>
<protein>
    <submittedName>
        <fullName evidence="12">Uncharacterized protein LOC103373975</fullName>
    </submittedName>
</protein>
<evidence type="ECO:0000259" key="10">
    <source>
        <dbReference type="PROSITE" id="PS50041"/>
    </source>
</evidence>
<dbReference type="CDD" id="cd00037">
    <property type="entry name" value="CLECT"/>
    <property type="match status" value="1"/>
</dbReference>
<keyword evidence="5" id="KW-0964">Secreted</keyword>
<evidence type="ECO:0000256" key="1">
    <source>
        <dbReference type="ARBA" id="ARBA00002219"/>
    </source>
</evidence>
<evidence type="ECO:0000313" key="11">
    <source>
        <dbReference type="Proteomes" id="UP000694891"/>
    </source>
</evidence>
<dbReference type="Pfam" id="PF22633">
    <property type="entry name" value="F5_F8_type_C_2"/>
    <property type="match status" value="2"/>
</dbReference>
<dbReference type="GO" id="GO:0010185">
    <property type="term" value="P:regulation of cellular defense response"/>
    <property type="evidence" value="ECO:0007669"/>
    <property type="project" value="UniProtKB-ARBA"/>
</dbReference>
<comment type="similarity">
    <text evidence="3">Belongs to the fucolectin family.</text>
</comment>
<dbReference type="SUPFAM" id="SSF56436">
    <property type="entry name" value="C-type lectin-like"/>
    <property type="match status" value="1"/>
</dbReference>
<dbReference type="GeneID" id="103373975"/>
<dbReference type="Gene3D" id="2.60.120.260">
    <property type="entry name" value="Galactose-binding domain-like"/>
    <property type="match status" value="3"/>
</dbReference>
<keyword evidence="9" id="KW-1015">Disulfide bond</keyword>
<dbReference type="PANTHER" id="PTHR45713:SF8">
    <property type="entry name" value="SI:CH211-215K15.4"/>
    <property type="match status" value="1"/>
</dbReference>
<dbReference type="PANTHER" id="PTHR45713">
    <property type="entry name" value="FTP DOMAIN-CONTAINING PROTEIN"/>
    <property type="match status" value="1"/>
</dbReference>
<dbReference type="PROSITE" id="PS00615">
    <property type="entry name" value="C_TYPE_LECTIN_1"/>
    <property type="match status" value="1"/>
</dbReference>
<reference evidence="12" key="1">
    <citation type="submission" date="2025-08" db="UniProtKB">
        <authorList>
            <consortium name="RefSeq"/>
        </authorList>
    </citation>
    <scope>IDENTIFICATION</scope>
</reference>
<dbReference type="GO" id="GO:0046872">
    <property type="term" value="F:metal ion binding"/>
    <property type="evidence" value="ECO:0007669"/>
    <property type="project" value="UniProtKB-KW"/>
</dbReference>
<dbReference type="PROSITE" id="PS50041">
    <property type="entry name" value="C_TYPE_LECTIN_2"/>
    <property type="match status" value="1"/>
</dbReference>